<dbReference type="InterPro" id="IPR002035">
    <property type="entry name" value="VWF_A"/>
</dbReference>
<feature type="transmembrane region" description="Helical" evidence="2">
    <location>
        <begin position="3069"/>
        <end position="3088"/>
    </location>
</feature>
<dbReference type="InterPro" id="IPR043375">
    <property type="entry name" value="FSCB"/>
</dbReference>
<evidence type="ECO:0000256" key="1">
    <source>
        <dbReference type="SAM" id="MobiDB-lite"/>
    </source>
</evidence>
<dbReference type="CDD" id="cd00198">
    <property type="entry name" value="vWFA"/>
    <property type="match status" value="1"/>
</dbReference>
<dbReference type="SUPFAM" id="SSF53300">
    <property type="entry name" value="vWA-like"/>
    <property type="match status" value="1"/>
</dbReference>
<dbReference type="GO" id="GO:0005509">
    <property type="term" value="F:calcium ion binding"/>
    <property type="evidence" value="ECO:0007669"/>
    <property type="project" value="InterPro"/>
</dbReference>
<comment type="caution">
    <text evidence="4">The sequence shown here is derived from an EMBL/GenBank/DDBJ whole genome shotgun (WGS) entry which is preliminary data.</text>
</comment>
<reference evidence="4 5" key="1">
    <citation type="submission" date="2019-10" db="EMBL/GenBank/DDBJ databases">
        <authorList>
            <person name="Nie G."/>
            <person name="Ming H."/>
            <person name="Yi B."/>
        </authorList>
    </citation>
    <scope>NUCLEOTIDE SEQUENCE [LARGE SCALE GENOMIC DNA]</scope>
    <source>
        <strain evidence="4 5">CFH 90414</strain>
    </source>
</reference>
<dbReference type="PANTHER" id="PTHR36135">
    <property type="entry name" value="FIBROUS SHEATH CABYR-BINDING PROTEIN"/>
    <property type="match status" value="1"/>
</dbReference>
<keyword evidence="2" id="KW-1133">Transmembrane helix</keyword>
<feature type="compositionally biased region" description="Polar residues" evidence="1">
    <location>
        <begin position="1"/>
        <end position="10"/>
    </location>
</feature>
<feature type="domain" description="VWFA" evidence="3">
    <location>
        <begin position="317"/>
        <end position="516"/>
    </location>
</feature>
<proteinExistence type="predicted"/>
<feature type="region of interest" description="Disordered" evidence="1">
    <location>
        <begin position="57"/>
        <end position="153"/>
    </location>
</feature>
<name>A0A6I2FDD3_9MICO</name>
<sequence>MRSRTNSEQALPTRRSRREREHRRRRGVAATIASATIAAMLALGLPTVALAGETIEDPAATSAESTESEATTEVTPTEETPTEEAPAEETPAEEAPAEETPAEETPAEEAPTGEAPAEEVPADEPPVEAPQLRKAPAADPGEGGIGTMSVPNPGAGEAVITVRTGDVRSIADPNSISPLAGVQLGLFTTRTGGTQLFTCTADADGDCNFVIPNTGEGGVNRDREMWVRQIAAPGGYFTNPTLRTGDAFGGDNQSTSYSFRVGLQSGGTWQVRSGQTYTTTPPAEFMVSTGNENRDASGGVWQTSRNNPALPQQCGLDVALIMDLSGSVNPSIVQARQAGVTLVNSLVGTPSRVGLFTFAQAAPANNSNNQNRPISSVSTQPNANVVNGWINGLTAPTNGTTNWDRGLWQVANSATPYDVAIILTDGNPTVYGTESAPGSFTRMREVENAIFSANAIKSEATRVIALGVGSGVSAPSTALNLRAISGGIAFNGSNAAAADYYQTANYAAAGEALKQIALGNCQGGVSVTKQVVPPGGTIAQAVPAGGWGITATEPSAGVTVGTPNPADGLTAPVTGSISYPLDFAGGTSSGTVVIREAQQPGHTIIQQGGLNAVCRDLNTNTPIAGVTNNTSVPGQPGVNVPVSPTTAVSCTFTNQAPNPAATVVVDKFWVVNGAPPIAHGVNPALTGNASVNGSIVGFGSLNEGFTAGQTIPITEALGTLPTTCTLVSQQVTEVNGTPASHNLTGGPYQLLLASDANTVEITNTVNCPTKLTLRKDVDGDGVATNLWTLDAVNGPTDFPAGSDSGTGVTGEVAPDAVYGLAETGGDPRYVQVDNRNPDLSVPGSTGSWACVPLDANGNPTGGNAGGLNGGVIVGFGNWVQCTALNQTAQLTLTKVLQPLPGVTADPADWDLTATPQDPQIPGLEAETVTSGETFPVRPGKVYDISEAGGPAGWEQVSIECRTTQDGAWTTVSTVTVSANQSGECRVTNRPIPPKLQLTKVVTGDVAPPTAWTLSATRNDTAQVVASGAGGTAGFVEVPAGQALTLAETTALPNADQFGPGQWVCSLNDGPNIPGPAVAPLAAGDEMDCTVTNTLNPFVPSITKTAAIPVANADGTWTITYDVVVSNPSAFSPITYILSDQLDFGSETTVNSASYQRLTPLPEGPSTPWTVAFGQVQAFDGEPVLAPGTSHTWRVTVNATVDDGADFDGSTQAACDELDPGTVGFLNTATMYVGPSGYQASDCVLPVNPTIAKVGGTAVDNGDGTWTLPYTVTVTNPSATTGIVYDLVDTLDLPADVTATGPASVVSAPVPTVPTWTGTAPNTLLADDVALAGTAGVDQHVYQIQVVVELDADDGPFTCPSENGLNNVVTLVSGNQETDATGCVTIDTPDITHDKSVVPGSVMQAPDGTWSITYAIDVDNLDTIGGTYSLSDELHFGAGIDLSGATYSVTLNGGAAPLAWSGSGDLVVDRYLAGGASDLWNIFVSGIVVEGPELTPAQTACPQDASDGAFNNAGTLTVGGDDTVDTACDSPSAPSIVKSGATATQQPDATWDVSYTLTVSNTVPRSKPSVYTLVDEPGFPASVTLNSYTVEEVSPVAGPIATDVSPVPASIPVVAGESIATGATHVYRVTINATVPAGLPAGERECEPGTPGTGFFNTAVLTSGEIVDESEDCTPIEEGGRPTIVKDDPTVTQDADGLWTLEYDLTVTGNADFISTYTLTDTLRFGPSIDIESASWSGEGDDGTWADPEANPTTTIVGPAPKVIGIDEVHEYTVTVTANVDEGAFSNPTTLTCDPSEADPNVGFLNTATLTSDGVPQSDDGCGLPARPEIVKSPTGTVTQVGDEWEATYEITVENLSDTQELIYDLIDAPDFAGDVTITDREVESADVTVNPDWNGAESTDNVVVEDQALPGGATHTFTVTVTFTVAPADDSPELRCEGEGGKGLLNSATVVSGGSWTDDACHEVPVVVELLKVWVIDGGAPLAWDSPALPPGFSAQATLDGANVDWGVDNGPFELGDEVAVGETGVTVPAGCEMVNGVGNGTGVKTLVATHNSFTITNEVDCTQTVNLEKIVDNQYGGDAVPADWTVSATAGDVGIITGAGTASGPVEVGVGYTLNEVSTIWEDGVEYEVSQTWTCTSEQGDGAFTLVSGPGATSATLTVTQLGATVDCEITNTDLAPTLTLIKVVEPEAVAEEFPPTLWTLEAADGDTVVLTGDGEASGTVDSNTPYDLSESADFEGSDEFAAGEWVCLVTSETPAVPATFVDGAVTLEPGQEVECEIVNTARPATYEFEKTLTSVEQLPGGDWRIVYDVTVENTSAVSPVTYTLEDSLALFGEPISIESAEWTAPAGVEPASGSWTGLPDDRVETLATNEVLGAGDSHSYTVTVIAQPQVEAPVHEETECTPPGEFEPGGFRNLAILTVGGLPLERSVCAEPDFPTAVKTVSGGPTLNDDDTYTVEYEITVTGAEDHATYYDLSDTPALPAGVTFTATAADPAGDPVEGWTGTGDGTVLATDRLIAAGATETWTITLIADVSELTTIDDARCVEETSGKGFYNAGEFSTGVIVTPLEGCVDIPPVDVGIVKTFEDLPEGESAIEAGDEFTWVLTVTNHGDAVDGLVVTDLIDPQLEVTGPATFDPAAEPDGTWTQVSGDTDSAFEAEYTGTYPEGAVTTIRIPVRMLVPPPVETPPAVDPNAPPPVLPPLDTEPIPNEACVEITGGLPGEGGPFPVVDLDPSNDCDDAEVPVKRIQSAAYVRCIADVPWLYFDVQATENVEPGDITVTWTSADPDGAGPLEPLTRIDTIPWEEREGRLLWPGAAVDENGIPFEFPGWRPVTEADLADPGSVVPGLRFLDLILDETSPTFPWRGETYTPSGDPENPWIVTKVPLSVEFSVNPSQTVLAAYPQALPTCGIDRPPLLEIEKTSSVTNAKPGSSFEYTLQVTSTGIGAADPVTLFDEIPADLRVDSITTAPAPAFPRWENCQVTGKDASGYGGSLRCDLLGVLGPNITAAPPVTLDVTLRPTAKATSITNTGEVCYGNADDEADGIVCGESSVRITVPQPTAVTGFAGGPWVWAGASLLLLGGIAVVLAISRRRRGDVTG</sequence>
<gene>
    <name evidence="4" type="ORF">GE115_11610</name>
</gene>
<protein>
    <recommendedName>
        <fullName evidence="3">VWFA domain-containing protein</fullName>
    </recommendedName>
</protein>
<dbReference type="InterPro" id="IPR036465">
    <property type="entry name" value="vWFA_dom_sf"/>
</dbReference>
<feature type="compositionally biased region" description="Acidic residues" evidence="1">
    <location>
        <begin position="116"/>
        <end position="126"/>
    </location>
</feature>
<evidence type="ECO:0000313" key="4">
    <source>
        <dbReference type="EMBL" id="MRG60506.1"/>
    </source>
</evidence>
<feature type="compositionally biased region" description="Basic residues" evidence="1">
    <location>
        <begin position="14"/>
        <end position="27"/>
    </location>
</feature>
<organism evidence="4 5">
    <name type="scientific">Agromyces agglutinans</name>
    <dbReference type="NCBI Taxonomy" id="2662258"/>
    <lineage>
        <taxon>Bacteria</taxon>
        <taxon>Bacillati</taxon>
        <taxon>Actinomycetota</taxon>
        <taxon>Actinomycetes</taxon>
        <taxon>Micrococcales</taxon>
        <taxon>Microbacteriaceae</taxon>
        <taxon>Agromyces</taxon>
    </lineage>
</organism>
<feature type="compositionally biased region" description="Low complexity" evidence="1">
    <location>
        <begin position="58"/>
        <end position="79"/>
    </location>
</feature>
<evidence type="ECO:0000313" key="5">
    <source>
        <dbReference type="Proteomes" id="UP000431080"/>
    </source>
</evidence>
<dbReference type="Proteomes" id="UP000431080">
    <property type="component" value="Unassembled WGS sequence"/>
</dbReference>
<dbReference type="PROSITE" id="PS50234">
    <property type="entry name" value="VWFA"/>
    <property type="match status" value="1"/>
</dbReference>
<dbReference type="RefSeq" id="WP_153684959.1">
    <property type="nucleotide sequence ID" value="NZ_WJIF01000006.1"/>
</dbReference>
<feature type="compositionally biased region" description="Acidic residues" evidence="1">
    <location>
        <begin position="80"/>
        <end position="107"/>
    </location>
</feature>
<dbReference type="GO" id="GO:0033234">
    <property type="term" value="P:negative regulation of protein sumoylation"/>
    <property type="evidence" value="ECO:0007669"/>
    <property type="project" value="InterPro"/>
</dbReference>
<feature type="region of interest" description="Disordered" evidence="1">
    <location>
        <begin position="1"/>
        <end position="29"/>
    </location>
</feature>
<dbReference type="InterPro" id="IPR047589">
    <property type="entry name" value="DUF11_rpt"/>
</dbReference>
<dbReference type="SMART" id="SM00327">
    <property type="entry name" value="VWA"/>
    <property type="match status" value="1"/>
</dbReference>
<dbReference type="EMBL" id="WJIF01000006">
    <property type="protein sequence ID" value="MRG60506.1"/>
    <property type="molecule type" value="Genomic_DNA"/>
</dbReference>
<keyword evidence="2" id="KW-0812">Transmembrane</keyword>
<dbReference type="Pfam" id="PF19403">
    <property type="entry name" value="SpaA_2"/>
    <property type="match status" value="4"/>
</dbReference>
<accession>A0A6I2FDD3</accession>
<evidence type="ECO:0000256" key="2">
    <source>
        <dbReference type="SAM" id="Phobius"/>
    </source>
</evidence>
<dbReference type="InterPro" id="IPR045826">
    <property type="entry name" value="SpaA_PFL_dom_2"/>
</dbReference>
<dbReference type="NCBIfam" id="TIGR01451">
    <property type="entry name" value="B_ant_repeat"/>
    <property type="match status" value="1"/>
</dbReference>
<dbReference type="PANTHER" id="PTHR36135:SF1">
    <property type="entry name" value="FIBROUS SHEATH CABYR-BINDING PROTEIN"/>
    <property type="match status" value="1"/>
</dbReference>
<keyword evidence="2" id="KW-0472">Membrane</keyword>
<keyword evidence="5" id="KW-1185">Reference proteome</keyword>
<evidence type="ECO:0000259" key="3">
    <source>
        <dbReference type="PROSITE" id="PS50234"/>
    </source>
</evidence>
<dbReference type="Gene3D" id="3.40.50.410">
    <property type="entry name" value="von Willebrand factor, type A domain"/>
    <property type="match status" value="1"/>
</dbReference>